<protein>
    <submittedName>
        <fullName evidence="11">Molybdopterin-dependent oxidoreductase</fullName>
    </submittedName>
</protein>
<feature type="region of interest" description="Disordered" evidence="9">
    <location>
        <begin position="707"/>
        <end position="727"/>
    </location>
</feature>
<keyword evidence="6" id="KW-0560">Oxidoreductase</keyword>
<evidence type="ECO:0000256" key="5">
    <source>
        <dbReference type="ARBA" id="ARBA00022729"/>
    </source>
</evidence>
<keyword evidence="7" id="KW-0408">Iron</keyword>
<name>A0A7X6DP02_9BACT</name>
<keyword evidence="4" id="KW-0479">Metal-binding</keyword>
<keyword evidence="8" id="KW-0411">Iron-sulfur</keyword>
<dbReference type="Gene3D" id="2.20.25.90">
    <property type="entry name" value="ADC-like domains"/>
    <property type="match status" value="1"/>
</dbReference>
<dbReference type="GO" id="GO:0016491">
    <property type="term" value="F:oxidoreductase activity"/>
    <property type="evidence" value="ECO:0007669"/>
    <property type="project" value="UniProtKB-KW"/>
</dbReference>
<gene>
    <name evidence="11" type="ORF">MNODULE_08395</name>
</gene>
<organism evidence="11 12">
    <name type="scientific">Candidatus Manganitrophus noduliformans</name>
    <dbReference type="NCBI Taxonomy" id="2606439"/>
    <lineage>
        <taxon>Bacteria</taxon>
        <taxon>Pseudomonadati</taxon>
        <taxon>Nitrospirota</taxon>
        <taxon>Nitrospiria</taxon>
        <taxon>Candidatus Troglogloeales</taxon>
        <taxon>Candidatus Manganitrophaceae</taxon>
        <taxon>Candidatus Manganitrophus</taxon>
    </lineage>
</organism>
<dbReference type="RefSeq" id="WP_168058991.1">
    <property type="nucleotide sequence ID" value="NZ_VTOW01000001.1"/>
</dbReference>
<proteinExistence type="inferred from homology"/>
<keyword evidence="12" id="KW-1185">Reference proteome</keyword>
<comment type="similarity">
    <text evidence="1">Belongs to the prokaryotic molybdopterin-containing oxidoreductase family.</text>
</comment>
<evidence type="ECO:0000256" key="9">
    <source>
        <dbReference type="SAM" id="MobiDB-lite"/>
    </source>
</evidence>
<evidence type="ECO:0000256" key="2">
    <source>
        <dbReference type="ARBA" id="ARBA00022485"/>
    </source>
</evidence>
<dbReference type="GO" id="GO:0051539">
    <property type="term" value="F:4 iron, 4 sulfur cluster binding"/>
    <property type="evidence" value="ECO:0007669"/>
    <property type="project" value="UniProtKB-KW"/>
</dbReference>
<evidence type="ECO:0000256" key="7">
    <source>
        <dbReference type="ARBA" id="ARBA00023004"/>
    </source>
</evidence>
<comment type="caution">
    <text evidence="11">The sequence shown here is derived from an EMBL/GenBank/DDBJ whole genome shotgun (WGS) entry which is preliminary data.</text>
</comment>
<evidence type="ECO:0000256" key="6">
    <source>
        <dbReference type="ARBA" id="ARBA00023002"/>
    </source>
</evidence>
<evidence type="ECO:0000313" key="12">
    <source>
        <dbReference type="Proteomes" id="UP000534783"/>
    </source>
</evidence>
<evidence type="ECO:0000259" key="10">
    <source>
        <dbReference type="PROSITE" id="PS51669"/>
    </source>
</evidence>
<dbReference type="AlphaFoldDB" id="A0A7X6DP02"/>
<reference evidence="11 12" key="1">
    <citation type="journal article" date="2020" name="Nature">
        <title>Bacterial chemolithoautotrophy via manganese oxidation.</title>
        <authorList>
            <person name="Yu H."/>
            <person name="Leadbetter J.R."/>
        </authorList>
    </citation>
    <scope>NUCLEOTIDE SEQUENCE [LARGE SCALE GENOMIC DNA]</scope>
    <source>
        <strain evidence="11 12">Mn-1</strain>
    </source>
</reference>
<dbReference type="GO" id="GO:0046872">
    <property type="term" value="F:metal ion binding"/>
    <property type="evidence" value="ECO:0007669"/>
    <property type="project" value="UniProtKB-KW"/>
</dbReference>
<dbReference type="Gene3D" id="3.40.50.740">
    <property type="match status" value="1"/>
</dbReference>
<dbReference type="InterPro" id="IPR009010">
    <property type="entry name" value="Asp_de-COase-like_dom_sf"/>
</dbReference>
<evidence type="ECO:0000256" key="4">
    <source>
        <dbReference type="ARBA" id="ARBA00022723"/>
    </source>
</evidence>
<feature type="domain" description="4Fe-4S Mo/W bis-MGD-type" evidence="10">
    <location>
        <begin position="46"/>
        <end position="102"/>
    </location>
</feature>
<evidence type="ECO:0000256" key="8">
    <source>
        <dbReference type="ARBA" id="ARBA00023014"/>
    </source>
</evidence>
<dbReference type="Gene3D" id="3.30.2070.10">
    <property type="entry name" value="Formate dehydrogenase/DMSO reductase"/>
    <property type="match status" value="1"/>
</dbReference>
<dbReference type="SUPFAM" id="SSF53706">
    <property type="entry name" value="Formate dehydrogenase/DMSO reductase, domains 1-3"/>
    <property type="match status" value="1"/>
</dbReference>
<dbReference type="PROSITE" id="PS51669">
    <property type="entry name" value="4FE4S_MOW_BIS_MGD"/>
    <property type="match status" value="1"/>
</dbReference>
<dbReference type="Pfam" id="PF01568">
    <property type="entry name" value="Molydop_binding"/>
    <property type="match status" value="1"/>
</dbReference>
<sequence length="727" mass="79778">MDLKRRDFLKVVGLGAAGSMLPGCGGETAKLIPYVLPDEEIVPGVANWYASVCRECEAGCGIIVRVMEGRARKIEGNPDHPLNRGKLCALGQASLQGLYNPDRIRGPLQRDGERGEGRFKPIPWEEAMSRWVSALQKHPGGAVLISRPVPGTLAGLFSTFMKEISGTVFFYEPSAERPLRAANRKSFGIDFLPDYDLANTTYLLSFGAPFLSHWLSPVHFGAAYGRMRQGRPEVRGRFVQVEPRLSLTAASADRWVPIRPGTEGLLAVAIGRLILEEGRTNLPRGDRSRFEKFYASFSIDRIANETGVAEEEIVRLAREFYTAASPLAIGGGIASEQTNGTDTLVAINALNLLVGNINRPGGIRFFRPSDFPASSAEVVGEQALLDLKGPSKKASRSVLMLYQANPLYTLPPSTQFRQVFEEADLVVSFSPFLDESTAMADLILPDHFFLESWGDHVTEGIAPAAGLAQPVVIPRYDTRPVGDLFLGAANRFGGGVKERLSWTDYRTMVREQWRDFFDRRQPGQPFEAAWVEALQKGGWWKPEGKPVSISQRGAPSAAEPARFEGSEKEFPFYFYPFPSMGLHYGQGANRPWLQELPDPMTTVVWGSWVEINPKTAQEYGLAERDLVRVISPYGEIEAPVVYFPGNPPDLISVPIGQGHRAYGRYAEGRGVNPLALLAPLIDAPSGALATGATRVRIERTGRKGRPVLVDQTGQGTRRHTEGGEGEA</sequence>
<dbReference type="SUPFAM" id="SSF50692">
    <property type="entry name" value="ADC-like"/>
    <property type="match status" value="1"/>
</dbReference>
<dbReference type="GO" id="GO:0043546">
    <property type="term" value="F:molybdopterin cofactor binding"/>
    <property type="evidence" value="ECO:0007669"/>
    <property type="project" value="InterPro"/>
</dbReference>
<dbReference type="PANTHER" id="PTHR43742">
    <property type="entry name" value="TRIMETHYLAMINE-N-OXIDE REDUCTASE"/>
    <property type="match status" value="1"/>
</dbReference>
<keyword evidence="3" id="KW-0500">Molybdenum</keyword>
<evidence type="ECO:0000313" key="11">
    <source>
        <dbReference type="EMBL" id="NKE70756.1"/>
    </source>
</evidence>
<dbReference type="EMBL" id="VTOW01000001">
    <property type="protein sequence ID" value="NKE70756.1"/>
    <property type="molecule type" value="Genomic_DNA"/>
</dbReference>
<dbReference type="InterPro" id="IPR006657">
    <property type="entry name" value="MoPterin_dinucl-bd_dom"/>
</dbReference>
<dbReference type="InterPro" id="IPR050612">
    <property type="entry name" value="Prok_Mopterin_Oxidored"/>
</dbReference>
<dbReference type="Pfam" id="PF00384">
    <property type="entry name" value="Molybdopterin"/>
    <property type="match status" value="1"/>
</dbReference>
<keyword evidence="2" id="KW-0004">4Fe-4S</keyword>
<dbReference type="Pfam" id="PF04879">
    <property type="entry name" value="Molybdop_Fe4S4"/>
    <property type="match status" value="1"/>
</dbReference>
<dbReference type="Gene3D" id="3.40.228.10">
    <property type="entry name" value="Dimethylsulfoxide Reductase, domain 2"/>
    <property type="match status" value="1"/>
</dbReference>
<accession>A0A7X6DP02</accession>
<dbReference type="InterPro" id="IPR006311">
    <property type="entry name" value="TAT_signal"/>
</dbReference>
<dbReference type="InterPro" id="IPR006963">
    <property type="entry name" value="Mopterin_OxRdtase_4Fe-4S_dom"/>
</dbReference>
<feature type="compositionally biased region" description="Basic and acidic residues" evidence="9">
    <location>
        <begin position="718"/>
        <end position="727"/>
    </location>
</feature>
<evidence type="ECO:0000256" key="1">
    <source>
        <dbReference type="ARBA" id="ARBA00010312"/>
    </source>
</evidence>
<dbReference type="PANTHER" id="PTHR43742:SF9">
    <property type="entry name" value="TETRATHIONATE REDUCTASE SUBUNIT A"/>
    <property type="match status" value="1"/>
</dbReference>
<dbReference type="Gene3D" id="2.40.40.20">
    <property type="match status" value="1"/>
</dbReference>
<evidence type="ECO:0000256" key="3">
    <source>
        <dbReference type="ARBA" id="ARBA00022505"/>
    </source>
</evidence>
<dbReference type="SMART" id="SM00926">
    <property type="entry name" value="Molybdop_Fe4S4"/>
    <property type="match status" value="1"/>
</dbReference>
<dbReference type="Proteomes" id="UP000534783">
    <property type="component" value="Unassembled WGS sequence"/>
</dbReference>
<dbReference type="PROSITE" id="PS51318">
    <property type="entry name" value="TAT"/>
    <property type="match status" value="1"/>
</dbReference>
<keyword evidence="5" id="KW-0732">Signal</keyword>
<dbReference type="InterPro" id="IPR006656">
    <property type="entry name" value="Mopterin_OxRdtase"/>
</dbReference>